<feature type="transmembrane region" description="Helical" evidence="1">
    <location>
        <begin position="33"/>
        <end position="56"/>
    </location>
</feature>
<gene>
    <name evidence="2" type="ORF">DPMN_021594</name>
</gene>
<keyword evidence="3" id="KW-1185">Reference proteome</keyword>
<comment type="caution">
    <text evidence="2">The sequence shown here is derived from an EMBL/GenBank/DDBJ whole genome shotgun (WGS) entry which is preliminary data.</text>
</comment>
<keyword evidence="1" id="KW-0812">Transmembrane</keyword>
<dbReference type="AlphaFoldDB" id="A0A9D4SA33"/>
<accession>A0A9D4SA33</accession>
<organism evidence="2 3">
    <name type="scientific">Dreissena polymorpha</name>
    <name type="common">Zebra mussel</name>
    <name type="synonym">Mytilus polymorpha</name>
    <dbReference type="NCBI Taxonomy" id="45954"/>
    <lineage>
        <taxon>Eukaryota</taxon>
        <taxon>Metazoa</taxon>
        <taxon>Spiralia</taxon>
        <taxon>Lophotrochozoa</taxon>
        <taxon>Mollusca</taxon>
        <taxon>Bivalvia</taxon>
        <taxon>Autobranchia</taxon>
        <taxon>Heteroconchia</taxon>
        <taxon>Euheterodonta</taxon>
        <taxon>Imparidentia</taxon>
        <taxon>Neoheterodontei</taxon>
        <taxon>Myida</taxon>
        <taxon>Dreissenoidea</taxon>
        <taxon>Dreissenidae</taxon>
        <taxon>Dreissena</taxon>
    </lineage>
</organism>
<evidence type="ECO:0000313" key="3">
    <source>
        <dbReference type="Proteomes" id="UP000828390"/>
    </source>
</evidence>
<evidence type="ECO:0000313" key="2">
    <source>
        <dbReference type="EMBL" id="KAH3897406.1"/>
    </source>
</evidence>
<evidence type="ECO:0000256" key="1">
    <source>
        <dbReference type="SAM" id="Phobius"/>
    </source>
</evidence>
<keyword evidence="1" id="KW-0472">Membrane</keyword>
<dbReference type="EMBL" id="JAIWYP010000001">
    <property type="protein sequence ID" value="KAH3897406.1"/>
    <property type="molecule type" value="Genomic_DNA"/>
</dbReference>
<reference evidence="2" key="2">
    <citation type="submission" date="2020-11" db="EMBL/GenBank/DDBJ databases">
        <authorList>
            <person name="McCartney M.A."/>
            <person name="Auch B."/>
            <person name="Kono T."/>
            <person name="Mallez S."/>
            <person name="Becker A."/>
            <person name="Gohl D.M."/>
            <person name="Silverstein K.A.T."/>
            <person name="Koren S."/>
            <person name="Bechman K.B."/>
            <person name="Herman A."/>
            <person name="Abrahante J.E."/>
            <person name="Garbe J."/>
        </authorList>
    </citation>
    <scope>NUCLEOTIDE SEQUENCE</scope>
    <source>
        <strain evidence="2">Duluth1</strain>
        <tissue evidence="2">Whole animal</tissue>
    </source>
</reference>
<name>A0A9D4SA33_DREPO</name>
<keyword evidence="1" id="KW-1133">Transmembrane helix</keyword>
<dbReference type="Proteomes" id="UP000828390">
    <property type="component" value="Unassembled WGS sequence"/>
</dbReference>
<protein>
    <submittedName>
        <fullName evidence="2">Uncharacterized protein</fullName>
    </submittedName>
</protein>
<proteinExistence type="predicted"/>
<sequence length="71" mass="8290">MGKGLKQFNRQDFLSLTKHMIKLSSSEIITSVLYFYCCSTASMWVIMCALMLLLWLNRLLQTEHWKGFSPV</sequence>
<reference evidence="2" key="1">
    <citation type="journal article" date="2019" name="bioRxiv">
        <title>The Genome of the Zebra Mussel, Dreissena polymorpha: A Resource for Invasive Species Research.</title>
        <authorList>
            <person name="McCartney M.A."/>
            <person name="Auch B."/>
            <person name="Kono T."/>
            <person name="Mallez S."/>
            <person name="Zhang Y."/>
            <person name="Obille A."/>
            <person name="Becker A."/>
            <person name="Abrahante J.E."/>
            <person name="Garbe J."/>
            <person name="Badalamenti J.P."/>
            <person name="Herman A."/>
            <person name="Mangelson H."/>
            <person name="Liachko I."/>
            <person name="Sullivan S."/>
            <person name="Sone E.D."/>
            <person name="Koren S."/>
            <person name="Silverstein K.A.T."/>
            <person name="Beckman K.B."/>
            <person name="Gohl D.M."/>
        </authorList>
    </citation>
    <scope>NUCLEOTIDE SEQUENCE</scope>
    <source>
        <strain evidence="2">Duluth1</strain>
        <tissue evidence="2">Whole animal</tissue>
    </source>
</reference>